<keyword evidence="1" id="KW-0472">Membrane</keyword>
<dbReference type="InterPro" id="IPR002123">
    <property type="entry name" value="Plipid/glycerol_acylTrfase"/>
</dbReference>
<keyword evidence="3" id="KW-0808">Transferase</keyword>
<evidence type="ECO:0000256" key="1">
    <source>
        <dbReference type="SAM" id="Phobius"/>
    </source>
</evidence>
<dbReference type="CDD" id="cd07990">
    <property type="entry name" value="LPLAT_LCLAT1-like"/>
    <property type="match status" value="1"/>
</dbReference>
<keyword evidence="1" id="KW-1133">Transmembrane helix</keyword>
<evidence type="ECO:0000313" key="3">
    <source>
        <dbReference type="EMBL" id="AVP99401.1"/>
    </source>
</evidence>
<dbReference type="PANTHER" id="PTHR10983">
    <property type="entry name" value="1-ACYLGLYCEROL-3-PHOSPHATE ACYLTRANSFERASE-RELATED"/>
    <property type="match status" value="1"/>
</dbReference>
<dbReference type="Pfam" id="PF01553">
    <property type="entry name" value="Acyltransferase"/>
    <property type="match status" value="1"/>
</dbReference>
<dbReference type="KEGG" id="xba:C7S18_20485"/>
<dbReference type="NCBIfam" id="NF010621">
    <property type="entry name" value="PRK14014.1"/>
    <property type="match status" value="1"/>
</dbReference>
<dbReference type="SMART" id="SM00563">
    <property type="entry name" value="PlsC"/>
    <property type="match status" value="1"/>
</dbReference>
<dbReference type="SUPFAM" id="SSF69593">
    <property type="entry name" value="Glycerol-3-phosphate (1)-acyltransferase"/>
    <property type="match status" value="1"/>
</dbReference>
<reference evidence="3 4" key="1">
    <citation type="submission" date="2018-03" db="EMBL/GenBank/DDBJ databases">
        <title>Ahniella affigens gen. nov., sp. nov., a gammaproteobacterium isolated from sandy soil near a stream.</title>
        <authorList>
            <person name="Ko Y."/>
            <person name="Kim J.-H."/>
        </authorList>
    </citation>
    <scope>NUCLEOTIDE SEQUENCE [LARGE SCALE GENOMIC DNA]</scope>
    <source>
        <strain evidence="3 4">D13</strain>
    </source>
</reference>
<keyword evidence="1" id="KW-0812">Transmembrane</keyword>
<dbReference type="Proteomes" id="UP000241074">
    <property type="component" value="Chromosome"/>
</dbReference>
<dbReference type="AlphaFoldDB" id="A0A2P1PX19"/>
<keyword evidence="3" id="KW-0012">Acyltransferase</keyword>
<dbReference type="OrthoDB" id="319710at2"/>
<feature type="transmembrane region" description="Helical" evidence="1">
    <location>
        <begin position="12"/>
        <end position="39"/>
    </location>
</feature>
<dbReference type="GO" id="GO:0016746">
    <property type="term" value="F:acyltransferase activity"/>
    <property type="evidence" value="ECO:0007669"/>
    <property type="project" value="UniProtKB-KW"/>
</dbReference>
<dbReference type="PANTHER" id="PTHR10983:SF16">
    <property type="entry name" value="LYSOCARDIOLIPIN ACYLTRANSFERASE 1"/>
    <property type="match status" value="1"/>
</dbReference>
<keyword evidence="4" id="KW-1185">Reference proteome</keyword>
<proteinExistence type="predicted"/>
<evidence type="ECO:0000259" key="2">
    <source>
        <dbReference type="SMART" id="SM00563"/>
    </source>
</evidence>
<name>A0A2P1PX19_9GAMM</name>
<gene>
    <name evidence="3" type="ORF">C7S18_20485</name>
</gene>
<dbReference type="RefSeq" id="WP_106893319.1">
    <property type="nucleotide sequence ID" value="NZ_CP027860.1"/>
</dbReference>
<accession>A0A2P1PX19</accession>
<dbReference type="EMBL" id="CP027860">
    <property type="protein sequence ID" value="AVP99401.1"/>
    <property type="molecule type" value="Genomic_DNA"/>
</dbReference>
<protein>
    <submittedName>
        <fullName evidence="3">Acyltransferase</fullName>
    </submittedName>
</protein>
<reference evidence="3 4" key="2">
    <citation type="submission" date="2018-03" db="EMBL/GenBank/DDBJ databases">
        <authorList>
            <person name="Keele B.F."/>
        </authorList>
    </citation>
    <scope>NUCLEOTIDE SEQUENCE [LARGE SCALE GENOMIC DNA]</scope>
    <source>
        <strain evidence="3 4">D13</strain>
    </source>
</reference>
<evidence type="ECO:0000313" key="4">
    <source>
        <dbReference type="Proteomes" id="UP000241074"/>
    </source>
</evidence>
<organism evidence="3 4">
    <name type="scientific">Ahniella affigens</name>
    <dbReference type="NCBI Taxonomy" id="2021234"/>
    <lineage>
        <taxon>Bacteria</taxon>
        <taxon>Pseudomonadati</taxon>
        <taxon>Pseudomonadota</taxon>
        <taxon>Gammaproteobacteria</taxon>
        <taxon>Lysobacterales</taxon>
        <taxon>Rhodanobacteraceae</taxon>
        <taxon>Ahniella</taxon>
    </lineage>
</organism>
<sequence>MITTFAHWIRASIAGGLVSINTLLHAAPIVSLSLAKLALPIRSLRRELSLWMAALGESWIGVNNRLMAWLTPTRWVLSGDLALSRARRYLVLSNHQSWVDIPVLQKVLNRRIPFQRFFLKDSLFWVPVLGLAWWALDFPFMKRASKSEIAKNPKLATRDLDAARKACAKFRELPVSIMNFVEGTRANARKLAESSYRHLLQPKSGGVAQVLNSMGELLDGIVDVTIVYPDGRPTIMDLIAGKIREIRVDLSFRPVPAELLGGNYETDPDYRKRFQAWLNTLWAEKDARIEQLLSVARASPEPTPAAS</sequence>
<feature type="domain" description="Phospholipid/glycerol acyltransferase" evidence="2">
    <location>
        <begin position="89"/>
        <end position="229"/>
    </location>
</feature>